<feature type="region of interest" description="Disordered" evidence="1">
    <location>
        <begin position="155"/>
        <end position="186"/>
    </location>
</feature>
<name>A0A9R1VKV0_LACSA</name>
<dbReference type="InterPro" id="IPR025486">
    <property type="entry name" value="DUF4378"/>
</dbReference>
<organism evidence="3 4">
    <name type="scientific">Lactuca sativa</name>
    <name type="common">Garden lettuce</name>
    <dbReference type="NCBI Taxonomy" id="4236"/>
    <lineage>
        <taxon>Eukaryota</taxon>
        <taxon>Viridiplantae</taxon>
        <taxon>Streptophyta</taxon>
        <taxon>Embryophyta</taxon>
        <taxon>Tracheophyta</taxon>
        <taxon>Spermatophyta</taxon>
        <taxon>Magnoliopsida</taxon>
        <taxon>eudicotyledons</taxon>
        <taxon>Gunneridae</taxon>
        <taxon>Pentapetalae</taxon>
        <taxon>asterids</taxon>
        <taxon>campanulids</taxon>
        <taxon>Asterales</taxon>
        <taxon>Asteraceae</taxon>
        <taxon>Cichorioideae</taxon>
        <taxon>Cichorieae</taxon>
        <taxon>Lactucinae</taxon>
        <taxon>Lactuca</taxon>
    </lineage>
</organism>
<evidence type="ECO:0000256" key="1">
    <source>
        <dbReference type="SAM" id="MobiDB-lite"/>
    </source>
</evidence>
<dbReference type="OrthoDB" id="770239at2759"/>
<gene>
    <name evidence="3" type="ORF">LSAT_V11C400171080</name>
</gene>
<keyword evidence="4" id="KW-1185">Reference proteome</keyword>
<evidence type="ECO:0000259" key="2">
    <source>
        <dbReference type="Pfam" id="PF14309"/>
    </source>
</evidence>
<reference evidence="3 4" key="1">
    <citation type="journal article" date="2017" name="Nat. Commun.">
        <title>Genome assembly with in vitro proximity ligation data and whole-genome triplication in lettuce.</title>
        <authorList>
            <person name="Reyes-Chin-Wo S."/>
            <person name="Wang Z."/>
            <person name="Yang X."/>
            <person name="Kozik A."/>
            <person name="Arikit S."/>
            <person name="Song C."/>
            <person name="Xia L."/>
            <person name="Froenicke L."/>
            <person name="Lavelle D.O."/>
            <person name="Truco M.J."/>
            <person name="Xia R."/>
            <person name="Zhu S."/>
            <person name="Xu C."/>
            <person name="Xu H."/>
            <person name="Xu X."/>
            <person name="Cox K."/>
            <person name="Korf I."/>
            <person name="Meyers B.C."/>
            <person name="Michelmore R.W."/>
        </authorList>
    </citation>
    <scope>NUCLEOTIDE SEQUENCE [LARGE SCALE GENOMIC DNA]</scope>
    <source>
        <strain evidence="4">cv. Salinas</strain>
        <tissue evidence="3">Seedlings</tissue>
    </source>
</reference>
<feature type="domain" description="DUF4378" evidence="2">
    <location>
        <begin position="506"/>
        <end position="653"/>
    </location>
</feature>
<dbReference type="EMBL" id="NBSK02000004">
    <property type="protein sequence ID" value="KAJ0209197.1"/>
    <property type="molecule type" value="Genomic_DNA"/>
</dbReference>
<accession>A0A9R1VKV0</accession>
<dbReference type="PANTHER" id="PTHR47212:SF17">
    <property type="entry name" value="DUF4378 DOMAIN-CONTAINING PROTEIN"/>
    <property type="match status" value="1"/>
</dbReference>
<dbReference type="PANTHER" id="PTHR47212">
    <property type="entry name" value="ADHESIN-LIKE PROTEIN, PUTATIVE (DUF3741)-RELATED"/>
    <property type="match status" value="1"/>
</dbReference>
<sequence length="662" mass="76506">MMMKFKNSNFLMAKRSKLAQKNKDRSGCMSGIVSIFAFRHGRITRQLLSDHATHITESTIGPSYPNSDVNSITDSEEMMHLWIESQNVDQKAKTAVKELMEEETHTHGVLECEENHESMDYRQISKDQPVPSQYCHFQDLMNELLLIHQKKNEELQNPKSLERSNSLQNERSNPSSNDAVSRKHRNFFRRRSKSHECISFENDSSLLPSSTTNGFHNERSVSQFSFSEIKKKLKNAIGRSKRDLGEKPVVVDGRRSGRSSPLRDHFYSERFSTMSNGFKIQDGVLSRSFKYETKSRENEGFGNTSERISNIYVEAKKHLSEMLSNGDECTDLMVARHPRTLGKLLSFPNYDSSSAVIDHKHEPEHEVNESQPSVTYDDHQELEVSDEVHEAEDVIETIKPHSPEESEVFDASDLTEEEDLCCSPITSDRKTEKVEGTLDDRTEKPSPVSVLEPLFSDDDISPARTISRSGETSITPLRIRFEDHVTPTENQETSIHTLVENEESAFEYIETVLLASDLNWDEFEERWISNAQILDQSLYEELQIFSSQPVCDQRLLFDSTNETLKQICDQYLGLFPELPFFKTNMYRIPKGMELINEVWKRIESRLNCVYLRSLDQLISNDMDISRMWMDLWLGTREIVMETEEWILEDLIDDTLLSLMDIN</sequence>
<evidence type="ECO:0000313" key="3">
    <source>
        <dbReference type="EMBL" id="KAJ0209197.1"/>
    </source>
</evidence>
<dbReference type="Pfam" id="PF14309">
    <property type="entry name" value="DUF4378"/>
    <property type="match status" value="1"/>
</dbReference>
<protein>
    <recommendedName>
        <fullName evidence="2">DUF4378 domain-containing protein</fullName>
    </recommendedName>
</protein>
<dbReference type="Proteomes" id="UP000235145">
    <property type="component" value="Unassembled WGS sequence"/>
</dbReference>
<feature type="compositionally biased region" description="Polar residues" evidence="1">
    <location>
        <begin position="163"/>
        <end position="179"/>
    </location>
</feature>
<dbReference type="AlphaFoldDB" id="A0A9R1VKV0"/>
<evidence type="ECO:0000313" key="4">
    <source>
        <dbReference type="Proteomes" id="UP000235145"/>
    </source>
</evidence>
<proteinExistence type="predicted"/>
<comment type="caution">
    <text evidence="3">The sequence shown here is derived from an EMBL/GenBank/DDBJ whole genome shotgun (WGS) entry which is preliminary data.</text>
</comment>